<accession>A0A1G9RX82</accession>
<dbReference type="GeneID" id="40829480"/>
<keyword evidence="2" id="KW-1185">Reference proteome</keyword>
<proteinExistence type="predicted"/>
<dbReference type="STRING" id="1196353.SAMN05444921_10635"/>
<sequence length="133" mass="14617">MPIQDLCSAEELRAVELLSRVRYGRLATTMSAMLTVVPARHVVSGGCVLLRLHRRPGYHHACAGTVVAYGADDLDSAAAVRWSVQITGTAELTLPTEDEITRFGPSPRQVDGEPFEPVYMRLTPRFVTVHTLD</sequence>
<name>A0A1G9RX82_9ACTN</name>
<gene>
    <name evidence="1" type="ORF">SAMN05444921_10635</name>
</gene>
<dbReference type="EMBL" id="FNHI01000006">
    <property type="protein sequence ID" value="SDM27764.1"/>
    <property type="molecule type" value="Genomic_DNA"/>
</dbReference>
<evidence type="ECO:0000313" key="2">
    <source>
        <dbReference type="Proteomes" id="UP000199063"/>
    </source>
</evidence>
<organism evidence="1 2">
    <name type="scientific">Streptomyces wuyuanensis</name>
    <dbReference type="NCBI Taxonomy" id="1196353"/>
    <lineage>
        <taxon>Bacteria</taxon>
        <taxon>Bacillati</taxon>
        <taxon>Actinomycetota</taxon>
        <taxon>Actinomycetes</taxon>
        <taxon>Kitasatosporales</taxon>
        <taxon>Streptomycetaceae</taxon>
        <taxon>Streptomyces</taxon>
    </lineage>
</organism>
<reference evidence="2" key="1">
    <citation type="submission" date="2016-10" db="EMBL/GenBank/DDBJ databases">
        <authorList>
            <person name="Varghese N."/>
            <person name="Submissions S."/>
        </authorList>
    </citation>
    <scope>NUCLEOTIDE SEQUENCE [LARGE SCALE GENOMIC DNA]</scope>
    <source>
        <strain evidence="2">CGMCC 4.7042</strain>
    </source>
</reference>
<protein>
    <submittedName>
        <fullName evidence="1">Pyridoxamine 5'-phosphate oxidase</fullName>
    </submittedName>
</protein>
<dbReference type="AlphaFoldDB" id="A0A1G9RX82"/>
<dbReference type="Proteomes" id="UP000199063">
    <property type="component" value="Unassembled WGS sequence"/>
</dbReference>
<dbReference type="SUPFAM" id="SSF50475">
    <property type="entry name" value="FMN-binding split barrel"/>
    <property type="match status" value="1"/>
</dbReference>
<dbReference type="OrthoDB" id="4279675at2"/>
<dbReference type="Gene3D" id="2.30.110.10">
    <property type="entry name" value="Electron Transport, Fmn-binding Protein, Chain A"/>
    <property type="match status" value="1"/>
</dbReference>
<dbReference type="Pfam" id="PF12900">
    <property type="entry name" value="Pyridox_ox_2"/>
    <property type="match status" value="1"/>
</dbReference>
<evidence type="ECO:0000313" key="1">
    <source>
        <dbReference type="EMBL" id="SDM27764.1"/>
    </source>
</evidence>
<dbReference type="InterPro" id="IPR012349">
    <property type="entry name" value="Split_barrel_FMN-bd"/>
</dbReference>
<dbReference type="RefSeq" id="WP_093653694.1">
    <property type="nucleotide sequence ID" value="NZ_FNHI01000006.1"/>
</dbReference>
<dbReference type="InterPro" id="IPR024747">
    <property type="entry name" value="Pyridox_Oxase-rel"/>
</dbReference>